<gene>
    <name evidence="3" type="ORF">UFOPK1960_00937</name>
    <name evidence="4" type="ORF">UFOPK2921_00818</name>
    <name evidence="5" type="ORF">UFOPK4275_00304</name>
</gene>
<dbReference type="PANTHER" id="PTHR43669:SF6">
    <property type="entry name" value="DECAPRENYLPHOSPHORYL-2-KETO-BETA-D-ERYTHRO-PENTOSE REDUCTASE"/>
    <property type="match status" value="1"/>
</dbReference>
<dbReference type="NCBIfam" id="NF005912">
    <property type="entry name" value="PRK07904.1"/>
    <property type="match status" value="1"/>
</dbReference>
<dbReference type="PROSITE" id="PS00061">
    <property type="entry name" value="ADH_SHORT"/>
    <property type="match status" value="1"/>
</dbReference>
<organism evidence="4">
    <name type="scientific">freshwater metagenome</name>
    <dbReference type="NCBI Taxonomy" id="449393"/>
    <lineage>
        <taxon>unclassified sequences</taxon>
        <taxon>metagenomes</taxon>
        <taxon>ecological metagenomes</taxon>
    </lineage>
</organism>
<proteinExistence type="inferred from homology"/>
<accession>A0A6J6W8M8</accession>
<evidence type="ECO:0000313" key="4">
    <source>
        <dbReference type="EMBL" id="CAB4780229.1"/>
    </source>
</evidence>
<dbReference type="EMBL" id="CAEZVL010000144">
    <property type="protein sequence ID" value="CAB4635337.1"/>
    <property type="molecule type" value="Genomic_DNA"/>
</dbReference>
<sequence length="253" mass="26811">MENAVGEVQNILLLGGRSEIGVAIVRKLLSPSARVVTLACRRPDEAAELTRSLSRTGLSVEAVSFDAADTAAHKGFLADVVARHGDIDVAILAFGVLGDQQNFDEDPQSAVSAVHTNYTASVSAALCLVSQFRQQGHGKLIVLSSVAGERVRKANFVYGSSKAGLDAFCQGLADSLEGSGASVLIVRPGFVHSVMTAGMKPAPFSTTPEVVANLTVKALNAGQRMVWTPGILRWLFMVLRHLPGPLWRRLPLG</sequence>
<protein>
    <submittedName>
        <fullName evidence="4">Unannotated protein</fullName>
    </submittedName>
</protein>
<keyword evidence="2" id="KW-0560">Oxidoreductase</keyword>
<evidence type="ECO:0000256" key="2">
    <source>
        <dbReference type="ARBA" id="ARBA00023002"/>
    </source>
</evidence>
<dbReference type="InterPro" id="IPR020904">
    <property type="entry name" value="Sc_DH/Rdtase_CS"/>
</dbReference>
<evidence type="ECO:0000313" key="5">
    <source>
        <dbReference type="EMBL" id="CAB5046015.1"/>
    </source>
</evidence>
<dbReference type="InterPro" id="IPR036291">
    <property type="entry name" value="NAD(P)-bd_dom_sf"/>
</dbReference>
<dbReference type="PANTHER" id="PTHR43669">
    <property type="entry name" value="5-KETO-D-GLUCONATE 5-REDUCTASE"/>
    <property type="match status" value="1"/>
</dbReference>
<name>A0A6J6W8M8_9ZZZZ</name>
<dbReference type="EMBL" id="CAFBQJ010000034">
    <property type="protein sequence ID" value="CAB5046015.1"/>
    <property type="molecule type" value="Genomic_DNA"/>
</dbReference>
<comment type="similarity">
    <text evidence="1">Belongs to the short-chain dehydrogenases/reductases (SDR) family.</text>
</comment>
<dbReference type="Pfam" id="PF00106">
    <property type="entry name" value="adh_short"/>
    <property type="match status" value="1"/>
</dbReference>
<evidence type="ECO:0000256" key="1">
    <source>
        <dbReference type="ARBA" id="ARBA00006484"/>
    </source>
</evidence>
<dbReference type="Gene3D" id="3.40.50.720">
    <property type="entry name" value="NAD(P)-binding Rossmann-like Domain"/>
    <property type="match status" value="1"/>
</dbReference>
<evidence type="ECO:0000313" key="3">
    <source>
        <dbReference type="EMBL" id="CAB4635337.1"/>
    </source>
</evidence>
<dbReference type="PRINTS" id="PR00081">
    <property type="entry name" value="GDHRDH"/>
</dbReference>
<dbReference type="InterPro" id="IPR002347">
    <property type="entry name" value="SDR_fam"/>
</dbReference>
<reference evidence="4" key="1">
    <citation type="submission" date="2020-05" db="EMBL/GenBank/DDBJ databases">
        <authorList>
            <person name="Chiriac C."/>
            <person name="Salcher M."/>
            <person name="Ghai R."/>
            <person name="Kavagutti S V."/>
        </authorList>
    </citation>
    <scope>NUCLEOTIDE SEQUENCE</scope>
</reference>
<dbReference type="GO" id="GO:0016491">
    <property type="term" value="F:oxidoreductase activity"/>
    <property type="evidence" value="ECO:0007669"/>
    <property type="project" value="UniProtKB-KW"/>
</dbReference>
<dbReference type="EMBL" id="CAEZZV010000094">
    <property type="protein sequence ID" value="CAB4780229.1"/>
    <property type="molecule type" value="Genomic_DNA"/>
</dbReference>
<dbReference type="AlphaFoldDB" id="A0A6J6W8M8"/>
<dbReference type="SUPFAM" id="SSF51735">
    <property type="entry name" value="NAD(P)-binding Rossmann-fold domains"/>
    <property type="match status" value="1"/>
</dbReference>